<dbReference type="EMBL" id="CACVBM020000099">
    <property type="protein sequence ID" value="CAA7014269.1"/>
    <property type="molecule type" value="Genomic_DNA"/>
</dbReference>
<proteinExistence type="predicted"/>
<dbReference type="Pfam" id="PF13966">
    <property type="entry name" value="zf-RVT"/>
    <property type="match status" value="1"/>
</dbReference>
<dbReference type="Proteomes" id="UP000467841">
    <property type="component" value="Unassembled WGS sequence"/>
</dbReference>
<comment type="caution">
    <text evidence="2">The sequence shown here is derived from an EMBL/GenBank/DDBJ whole genome shotgun (WGS) entry which is preliminary data.</text>
</comment>
<evidence type="ECO:0000313" key="2">
    <source>
        <dbReference type="EMBL" id="CAA7014269.1"/>
    </source>
</evidence>
<evidence type="ECO:0000259" key="1">
    <source>
        <dbReference type="Pfam" id="PF13966"/>
    </source>
</evidence>
<protein>
    <recommendedName>
        <fullName evidence="1">Reverse transcriptase zinc-binding domain-containing protein</fullName>
    </recommendedName>
</protein>
<reference evidence="2" key="1">
    <citation type="submission" date="2020-01" db="EMBL/GenBank/DDBJ databases">
        <authorList>
            <person name="Mishra B."/>
        </authorList>
    </citation>
    <scope>NUCLEOTIDE SEQUENCE [LARGE SCALE GENOMIC DNA]</scope>
</reference>
<name>A0A6D2HHX9_9BRAS</name>
<sequence length="165" mass="19333">MITERSSLQPALGNKSAKLEERLATGVRMRSWGQDQPCLFCGERDEARDHLFFACPYTYTLWSSMARGLLGNNATPDWSDTLQFIMSHVSGTMDSILLRLLFQTVVYYIWRERNARRHRRSWVSVHQLGRTVDKAMRNRISSLHYTMPHKLEGLLRRWFEKGQTP</sequence>
<dbReference type="OrthoDB" id="1040744at2759"/>
<feature type="domain" description="Reverse transcriptase zinc-binding" evidence="1">
    <location>
        <begin position="20"/>
        <end position="62"/>
    </location>
</feature>
<organism evidence="2 3">
    <name type="scientific">Microthlaspi erraticum</name>
    <dbReference type="NCBI Taxonomy" id="1685480"/>
    <lineage>
        <taxon>Eukaryota</taxon>
        <taxon>Viridiplantae</taxon>
        <taxon>Streptophyta</taxon>
        <taxon>Embryophyta</taxon>
        <taxon>Tracheophyta</taxon>
        <taxon>Spermatophyta</taxon>
        <taxon>Magnoliopsida</taxon>
        <taxon>eudicotyledons</taxon>
        <taxon>Gunneridae</taxon>
        <taxon>Pentapetalae</taxon>
        <taxon>rosids</taxon>
        <taxon>malvids</taxon>
        <taxon>Brassicales</taxon>
        <taxon>Brassicaceae</taxon>
        <taxon>Coluteocarpeae</taxon>
        <taxon>Microthlaspi</taxon>
    </lineage>
</organism>
<gene>
    <name evidence="2" type="ORF">MERR_LOCUS1503</name>
</gene>
<accession>A0A6D2HHX9</accession>
<keyword evidence="3" id="KW-1185">Reference proteome</keyword>
<dbReference type="InterPro" id="IPR026960">
    <property type="entry name" value="RVT-Znf"/>
</dbReference>
<evidence type="ECO:0000313" key="3">
    <source>
        <dbReference type="Proteomes" id="UP000467841"/>
    </source>
</evidence>
<dbReference type="AlphaFoldDB" id="A0A6D2HHX9"/>